<dbReference type="AlphaFoldDB" id="A0A285RYE1"/>
<evidence type="ECO:0000313" key="2">
    <source>
        <dbReference type="Proteomes" id="UP000219331"/>
    </source>
</evidence>
<sequence length="293" mass="31204">MSRLFLSSARPQPSSGAQIRRLLPAGLAAAALLAAPLGAGAAKAETARLGGVYDISVAGFKIARGSLSLVLQANAYSAKVGMEPAGIGTLFSAGKGGAEASGWVSGKKVVPSSYKMASRAADRDFFVDLAQGSGKVRSMRVTPKFKPNPERIEVTKKHTRNVVDPLSAILMPVKAAKGQPDASVCDRRIPVFDGWTRFDIQLGFKEIREVSGKGYDGKVVVCSARWIPVAGHRPSTKSVKYMAENRSMEAWLAPLGSGRVFVPYRIEMGTNSGTLVVEPRQLDFKAGRDQAAR</sequence>
<organism evidence="1 2">
    <name type="scientific">Stappia indica</name>
    <dbReference type="NCBI Taxonomy" id="538381"/>
    <lineage>
        <taxon>Bacteria</taxon>
        <taxon>Pseudomonadati</taxon>
        <taxon>Pseudomonadota</taxon>
        <taxon>Alphaproteobacteria</taxon>
        <taxon>Hyphomicrobiales</taxon>
        <taxon>Stappiaceae</taxon>
        <taxon>Stappia</taxon>
    </lineage>
</organism>
<dbReference type="Proteomes" id="UP000219331">
    <property type="component" value="Unassembled WGS sequence"/>
</dbReference>
<dbReference type="InterPro" id="IPR021457">
    <property type="entry name" value="DUF3108"/>
</dbReference>
<dbReference type="Pfam" id="PF11306">
    <property type="entry name" value="DUF3108"/>
    <property type="match status" value="1"/>
</dbReference>
<protein>
    <recommendedName>
        <fullName evidence="3">DUF3108 domain-containing protein</fullName>
    </recommendedName>
</protein>
<name>A0A285RYE1_9HYPH</name>
<accession>A0A285RYE1</accession>
<gene>
    <name evidence="1" type="ORF">SAMN05421512_10341</name>
</gene>
<evidence type="ECO:0000313" key="1">
    <source>
        <dbReference type="EMBL" id="SOB99066.1"/>
    </source>
</evidence>
<dbReference type="OrthoDB" id="7630100at2"/>
<keyword evidence="2" id="KW-1185">Reference proteome</keyword>
<proteinExistence type="predicted"/>
<evidence type="ECO:0008006" key="3">
    <source>
        <dbReference type="Google" id="ProtNLM"/>
    </source>
</evidence>
<reference evidence="1 2" key="1">
    <citation type="submission" date="2017-08" db="EMBL/GenBank/DDBJ databases">
        <authorList>
            <person name="de Groot N.N."/>
        </authorList>
    </citation>
    <scope>NUCLEOTIDE SEQUENCE [LARGE SCALE GENOMIC DNA]</scope>
    <source>
        <strain evidence="1 2">USBA 352</strain>
    </source>
</reference>
<dbReference type="EMBL" id="OBML01000003">
    <property type="protein sequence ID" value="SOB99066.1"/>
    <property type="molecule type" value="Genomic_DNA"/>
</dbReference>
<dbReference type="STRING" id="538381.GCA_001696535_04159"/>
<dbReference type="RefSeq" id="WP_097174222.1">
    <property type="nucleotide sequence ID" value="NZ_JAJGNR010000003.1"/>
</dbReference>